<sequence>MDGKCAVVRINAGNGDYRTKQACGSRVREQFDFTFAGTDKAEVRLAIA</sequence>
<dbReference type="Proteomes" id="UP000579523">
    <property type="component" value="Unassembled WGS sequence"/>
</dbReference>
<evidence type="ECO:0000313" key="1">
    <source>
        <dbReference type="EMBL" id="MBB4901080.1"/>
    </source>
</evidence>
<accession>A0A7W7V8F4</accession>
<evidence type="ECO:0000313" key="2">
    <source>
        <dbReference type="Proteomes" id="UP000579523"/>
    </source>
</evidence>
<organism evidence="1 2">
    <name type="scientific">Streptomyces griseomycini</name>
    <dbReference type="NCBI Taxonomy" id="66895"/>
    <lineage>
        <taxon>Bacteria</taxon>
        <taxon>Bacillati</taxon>
        <taxon>Actinomycetota</taxon>
        <taxon>Actinomycetes</taxon>
        <taxon>Kitasatosporales</taxon>
        <taxon>Streptomycetaceae</taxon>
        <taxon>Streptomyces</taxon>
    </lineage>
</organism>
<dbReference type="RefSeq" id="WP_229889831.1">
    <property type="nucleotide sequence ID" value="NZ_BMTK01000005.1"/>
</dbReference>
<reference evidence="1 2" key="1">
    <citation type="submission" date="2020-08" db="EMBL/GenBank/DDBJ databases">
        <title>Genomic Encyclopedia of Type Strains, Phase III (KMG-III): the genomes of soil and plant-associated and newly described type strains.</title>
        <authorList>
            <person name="Whitman W."/>
        </authorList>
    </citation>
    <scope>NUCLEOTIDE SEQUENCE [LARGE SCALE GENOMIC DNA]</scope>
    <source>
        <strain evidence="1 2">CECT 3273</strain>
    </source>
</reference>
<protein>
    <submittedName>
        <fullName evidence="1">Uncharacterized protein</fullName>
    </submittedName>
</protein>
<gene>
    <name evidence="1" type="ORF">FHS37_005160</name>
</gene>
<proteinExistence type="predicted"/>
<comment type="caution">
    <text evidence="1">The sequence shown here is derived from an EMBL/GenBank/DDBJ whole genome shotgun (WGS) entry which is preliminary data.</text>
</comment>
<dbReference type="AlphaFoldDB" id="A0A7W7V8F4"/>
<name>A0A7W7V8F4_9ACTN</name>
<keyword evidence="2" id="KW-1185">Reference proteome</keyword>
<dbReference type="EMBL" id="JACHJI010000009">
    <property type="protein sequence ID" value="MBB4901080.1"/>
    <property type="molecule type" value="Genomic_DNA"/>
</dbReference>